<proteinExistence type="predicted"/>
<dbReference type="AlphaFoldDB" id="A0A5B8VIB0"/>
<protein>
    <submittedName>
        <fullName evidence="2">Dehydratase</fullName>
    </submittedName>
</protein>
<evidence type="ECO:0000259" key="1">
    <source>
        <dbReference type="Pfam" id="PF01575"/>
    </source>
</evidence>
<name>A0A5B8VIB0_9BACT</name>
<reference evidence="2 3" key="1">
    <citation type="journal article" date="2017" name="Int. J. Syst. Evol. Microbiol.">
        <title>Arachidicoccus ginsenosidivorans sp. nov., with ginsenoside-converting activity isolated from ginseng cultivating soil.</title>
        <authorList>
            <person name="Siddiqi M.Z."/>
            <person name="Aslam Z."/>
            <person name="Im W.T."/>
        </authorList>
    </citation>
    <scope>NUCLEOTIDE SEQUENCE [LARGE SCALE GENOMIC DNA]</scope>
    <source>
        <strain evidence="2 3">Gsoil 809</strain>
    </source>
</reference>
<evidence type="ECO:0000313" key="3">
    <source>
        <dbReference type="Proteomes" id="UP000321291"/>
    </source>
</evidence>
<dbReference type="PANTHER" id="PTHR43664:SF1">
    <property type="entry name" value="BETA-METHYLMALYL-COA DEHYDRATASE"/>
    <property type="match status" value="1"/>
</dbReference>
<dbReference type="Proteomes" id="UP000321291">
    <property type="component" value="Chromosome"/>
</dbReference>
<dbReference type="PANTHER" id="PTHR43664">
    <property type="entry name" value="MONOAMINE OXIDASE-RELATED"/>
    <property type="match status" value="1"/>
</dbReference>
<dbReference type="RefSeq" id="WP_146780061.1">
    <property type="nucleotide sequence ID" value="NZ_CP042434.1"/>
</dbReference>
<dbReference type="EMBL" id="CP042434">
    <property type="protein sequence ID" value="QEC70801.1"/>
    <property type="molecule type" value="Genomic_DNA"/>
</dbReference>
<dbReference type="Pfam" id="PF01575">
    <property type="entry name" value="MaoC_dehydratas"/>
    <property type="match status" value="1"/>
</dbReference>
<dbReference type="Gene3D" id="3.10.129.10">
    <property type="entry name" value="Hotdog Thioesterase"/>
    <property type="match status" value="1"/>
</dbReference>
<gene>
    <name evidence="2" type="ORF">FSB73_02980</name>
</gene>
<feature type="domain" description="MaoC-like" evidence="1">
    <location>
        <begin position="20"/>
        <end position="110"/>
    </location>
</feature>
<organism evidence="2 3">
    <name type="scientific">Arachidicoccus ginsenosidivorans</name>
    <dbReference type="NCBI Taxonomy" id="496057"/>
    <lineage>
        <taxon>Bacteria</taxon>
        <taxon>Pseudomonadati</taxon>
        <taxon>Bacteroidota</taxon>
        <taxon>Chitinophagia</taxon>
        <taxon>Chitinophagales</taxon>
        <taxon>Chitinophagaceae</taxon>
        <taxon>Arachidicoccus</taxon>
    </lineage>
</organism>
<dbReference type="SUPFAM" id="SSF54637">
    <property type="entry name" value="Thioesterase/thiol ester dehydrase-isomerase"/>
    <property type="match status" value="1"/>
</dbReference>
<dbReference type="InterPro" id="IPR029069">
    <property type="entry name" value="HotDog_dom_sf"/>
</dbReference>
<dbReference type="KEGG" id="agi:FSB73_02980"/>
<evidence type="ECO:0000313" key="2">
    <source>
        <dbReference type="EMBL" id="QEC70801.1"/>
    </source>
</evidence>
<sequence length="152" mass="17236">MHIHQQFYEDYQLGVSRLSLGRTITESDIVLHAGQTGDFFPHHMDAEWCKSQPFKQRIAHGTLIFSVAIGQTATQINPEAFSKGYDRLRFIKPVFIGDTIHTKVTITEASLDKKPGYGKIVEHVEVFNQDDNLVMVCDHILLAKLKNTDPNL</sequence>
<keyword evidence="3" id="KW-1185">Reference proteome</keyword>
<accession>A0A5B8VIB0</accession>
<dbReference type="InterPro" id="IPR052342">
    <property type="entry name" value="MCH/BMMD"/>
</dbReference>
<dbReference type="InterPro" id="IPR002539">
    <property type="entry name" value="MaoC-like_dom"/>
</dbReference>
<dbReference type="OrthoDB" id="9801625at2"/>